<dbReference type="GO" id="GO:0016491">
    <property type="term" value="F:oxidoreductase activity"/>
    <property type="evidence" value="ECO:0007669"/>
    <property type="project" value="UniProtKB-KW"/>
</dbReference>
<dbReference type="CDD" id="cd05233">
    <property type="entry name" value="SDR_c"/>
    <property type="match status" value="1"/>
</dbReference>
<evidence type="ECO:0000256" key="2">
    <source>
        <dbReference type="ARBA" id="ARBA00022857"/>
    </source>
</evidence>
<sequence length="312" mass="33194">METPRRFTAYHLLRRFHVSDKCQQIKFFTAMAYFQTKGVAIVTGSAGGIGQGAANALAAAGATAIAFVDIDPARLQAAAEESKKYAIDPNYRSKAYAVNITDTEAVKQMIEDVVKEFGSIDYLVHSAGIDQQSYLPIPQNSMEDYDTVMDVNAKDTLIIDRAVASIMITQERRSFTTSSGTQRDLGKGVIVNVTSAASFAGIPGKVQYCASKHAALGITRTLALDLAPEGIRVNALCPTWVATPMHEGEKAKFPPVGDLLRKLVSLGRIAEVDEVGNSAVYLCSPAASYVTGQALTLDGGLLAGPNIAGLMA</sequence>
<dbReference type="AlphaFoldDB" id="A0A8H6RW92"/>
<name>A0A8H6RW92_9PEZI</name>
<dbReference type="InterPro" id="IPR036291">
    <property type="entry name" value="NAD(P)-bd_dom_sf"/>
</dbReference>
<dbReference type="FunFam" id="3.40.50.720:FF:000084">
    <property type="entry name" value="Short-chain dehydrogenase reductase"/>
    <property type="match status" value="1"/>
</dbReference>
<proteinExistence type="inferred from homology"/>
<dbReference type="PANTHER" id="PTHR24321">
    <property type="entry name" value="DEHYDROGENASES, SHORT CHAIN"/>
    <property type="match status" value="1"/>
</dbReference>
<comment type="caution">
    <text evidence="4">The sequence shown here is derived from an EMBL/GenBank/DDBJ whole genome shotgun (WGS) entry which is preliminary data.</text>
</comment>
<evidence type="ECO:0000256" key="3">
    <source>
        <dbReference type="ARBA" id="ARBA00023002"/>
    </source>
</evidence>
<dbReference type="PRINTS" id="PR00081">
    <property type="entry name" value="GDHRDH"/>
</dbReference>
<organism evidence="4 5">
    <name type="scientific">Pseudocercospora fuligena</name>
    <dbReference type="NCBI Taxonomy" id="685502"/>
    <lineage>
        <taxon>Eukaryota</taxon>
        <taxon>Fungi</taxon>
        <taxon>Dikarya</taxon>
        <taxon>Ascomycota</taxon>
        <taxon>Pezizomycotina</taxon>
        <taxon>Dothideomycetes</taxon>
        <taxon>Dothideomycetidae</taxon>
        <taxon>Mycosphaerellales</taxon>
        <taxon>Mycosphaerellaceae</taxon>
        <taxon>Pseudocercospora</taxon>
    </lineage>
</organism>
<dbReference type="PRINTS" id="PR00080">
    <property type="entry name" value="SDRFAMILY"/>
</dbReference>
<evidence type="ECO:0000256" key="1">
    <source>
        <dbReference type="ARBA" id="ARBA00006484"/>
    </source>
</evidence>
<gene>
    <name evidence="4" type="ORF">HII31_00312</name>
</gene>
<dbReference type="InterPro" id="IPR002347">
    <property type="entry name" value="SDR_fam"/>
</dbReference>
<accession>A0A8H6RW92</accession>
<evidence type="ECO:0000313" key="4">
    <source>
        <dbReference type="EMBL" id="KAF7198573.1"/>
    </source>
</evidence>
<dbReference type="SUPFAM" id="SSF51735">
    <property type="entry name" value="NAD(P)-binding Rossmann-fold domains"/>
    <property type="match status" value="1"/>
</dbReference>
<dbReference type="Proteomes" id="UP000660729">
    <property type="component" value="Unassembled WGS sequence"/>
</dbReference>
<dbReference type="EMBL" id="JABCIY010000001">
    <property type="protein sequence ID" value="KAF7198573.1"/>
    <property type="molecule type" value="Genomic_DNA"/>
</dbReference>
<keyword evidence="3" id="KW-0560">Oxidoreductase</keyword>
<reference evidence="4" key="1">
    <citation type="submission" date="2020-04" db="EMBL/GenBank/DDBJ databases">
        <title>Draft genome resource of the tomato pathogen Pseudocercospora fuligena.</title>
        <authorList>
            <person name="Zaccaron A."/>
        </authorList>
    </citation>
    <scope>NUCLEOTIDE SEQUENCE</scope>
    <source>
        <strain evidence="4">PF001</strain>
    </source>
</reference>
<dbReference type="Gene3D" id="3.40.50.720">
    <property type="entry name" value="NAD(P)-binding Rossmann-like Domain"/>
    <property type="match status" value="1"/>
</dbReference>
<dbReference type="PROSITE" id="PS00061">
    <property type="entry name" value="ADH_SHORT"/>
    <property type="match status" value="1"/>
</dbReference>
<comment type="similarity">
    <text evidence="1">Belongs to the short-chain dehydrogenases/reductases (SDR) family.</text>
</comment>
<dbReference type="Pfam" id="PF13561">
    <property type="entry name" value="adh_short_C2"/>
    <property type="match status" value="1"/>
</dbReference>
<keyword evidence="2" id="KW-0521">NADP</keyword>
<dbReference type="OrthoDB" id="5840532at2759"/>
<dbReference type="InterPro" id="IPR020904">
    <property type="entry name" value="Sc_DH/Rdtase_CS"/>
</dbReference>
<evidence type="ECO:0000313" key="5">
    <source>
        <dbReference type="Proteomes" id="UP000660729"/>
    </source>
</evidence>
<keyword evidence="5" id="KW-1185">Reference proteome</keyword>
<dbReference type="PANTHER" id="PTHR24321:SF12">
    <property type="entry name" value="SHORT-CHAIN DEHYDROGENASE_REDUCTASE FAMILY, PUTATIVE (AFU_ORTHOLOGUE AFUA_5G14340)-RELATED"/>
    <property type="match status" value="1"/>
</dbReference>
<protein>
    <submittedName>
        <fullName evidence="4">Short-chain dehydrogenase RED2</fullName>
    </submittedName>
</protein>